<reference evidence="2" key="1">
    <citation type="journal article" date="2015" name="Nature">
        <title>Complex archaea that bridge the gap between prokaryotes and eukaryotes.</title>
        <authorList>
            <person name="Spang A."/>
            <person name="Saw J.H."/>
            <person name="Jorgensen S.L."/>
            <person name="Zaremba-Niedzwiedzka K."/>
            <person name="Martijn J."/>
            <person name="Lind A.E."/>
            <person name="van Eijk R."/>
            <person name="Schleper C."/>
            <person name="Guy L."/>
            <person name="Ettema T.J."/>
        </authorList>
    </citation>
    <scope>NUCLEOTIDE SEQUENCE</scope>
</reference>
<dbReference type="Pfam" id="PF01402">
    <property type="entry name" value="RHH_1"/>
    <property type="match status" value="1"/>
</dbReference>
<proteinExistence type="predicted"/>
<feature type="domain" description="Ribbon-helix-helix protein CopG" evidence="1">
    <location>
        <begin position="11"/>
        <end position="44"/>
    </location>
</feature>
<organism evidence="2">
    <name type="scientific">marine sediment metagenome</name>
    <dbReference type="NCBI Taxonomy" id="412755"/>
    <lineage>
        <taxon>unclassified sequences</taxon>
        <taxon>metagenomes</taxon>
        <taxon>ecological metagenomes</taxon>
    </lineage>
</organism>
<gene>
    <name evidence="2" type="ORF">LCGC14_0735450</name>
</gene>
<accession>A0A0F9TFJ4</accession>
<dbReference type="EMBL" id="LAZR01001716">
    <property type="protein sequence ID" value="KKN40233.1"/>
    <property type="molecule type" value="Genomic_DNA"/>
</dbReference>
<sequence>MKTKLDKSTSVITVRIDKDLFEDIEKHREDLGISKADFIRKYLEMSKYISIQNKTIKSLDESELIIIKKGYLRKLIEVMDEKEQMEFGIKIAKYINNIASMEKNSEDLIYKLDLCEHLGFFKKKIDKENYILVSKKFGPKKFIEAFVYKLVNYQKKFEYDKKFTEETVKTQNKIRSMYQKTIQPLIEKSSTHYAFGFAKIKRD</sequence>
<dbReference type="GO" id="GO:0006355">
    <property type="term" value="P:regulation of DNA-templated transcription"/>
    <property type="evidence" value="ECO:0007669"/>
    <property type="project" value="InterPro"/>
</dbReference>
<dbReference type="InterPro" id="IPR002145">
    <property type="entry name" value="CopG"/>
</dbReference>
<dbReference type="AlphaFoldDB" id="A0A0F9TFJ4"/>
<evidence type="ECO:0000313" key="2">
    <source>
        <dbReference type="EMBL" id="KKN40233.1"/>
    </source>
</evidence>
<comment type="caution">
    <text evidence="2">The sequence shown here is derived from an EMBL/GenBank/DDBJ whole genome shotgun (WGS) entry which is preliminary data.</text>
</comment>
<name>A0A0F9TFJ4_9ZZZZ</name>
<evidence type="ECO:0000259" key="1">
    <source>
        <dbReference type="Pfam" id="PF01402"/>
    </source>
</evidence>
<protein>
    <recommendedName>
        <fullName evidence="1">Ribbon-helix-helix protein CopG domain-containing protein</fullName>
    </recommendedName>
</protein>